<dbReference type="HOGENOM" id="CLU_089024_0_0_1"/>
<dbReference type="InterPro" id="IPR036028">
    <property type="entry name" value="SH3-like_dom_sf"/>
</dbReference>
<evidence type="ECO:0000313" key="2">
    <source>
        <dbReference type="EMBL" id="KIO01697.1"/>
    </source>
</evidence>
<reference evidence="2 3" key="1">
    <citation type="submission" date="2014-04" db="EMBL/GenBank/DDBJ databases">
        <authorList>
            <consortium name="DOE Joint Genome Institute"/>
            <person name="Kuo A."/>
            <person name="Kohler A."/>
            <person name="Costa M.D."/>
            <person name="Nagy L.G."/>
            <person name="Floudas D."/>
            <person name="Copeland A."/>
            <person name="Barry K.W."/>
            <person name="Cichocki N."/>
            <person name="Veneault-Fourrey C."/>
            <person name="LaButti K."/>
            <person name="Lindquist E.A."/>
            <person name="Lipzen A."/>
            <person name="Lundell T."/>
            <person name="Morin E."/>
            <person name="Murat C."/>
            <person name="Sun H."/>
            <person name="Tunlid A."/>
            <person name="Henrissat B."/>
            <person name="Grigoriev I.V."/>
            <person name="Hibbett D.S."/>
            <person name="Martin F."/>
            <person name="Nordberg H.P."/>
            <person name="Cantor M.N."/>
            <person name="Hua S.X."/>
        </authorList>
    </citation>
    <scope>NUCLEOTIDE SEQUENCE [LARGE SCALE GENOMIC DNA]</scope>
    <source>
        <strain evidence="2 3">Marx 270</strain>
    </source>
</reference>
<dbReference type="STRING" id="870435.A0A0C3JW61"/>
<dbReference type="EMBL" id="KN831986">
    <property type="protein sequence ID" value="KIO01697.1"/>
    <property type="molecule type" value="Genomic_DNA"/>
</dbReference>
<organism evidence="2 3">
    <name type="scientific">Pisolithus tinctorius Marx 270</name>
    <dbReference type="NCBI Taxonomy" id="870435"/>
    <lineage>
        <taxon>Eukaryota</taxon>
        <taxon>Fungi</taxon>
        <taxon>Dikarya</taxon>
        <taxon>Basidiomycota</taxon>
        <taxon>Agaricomycotina</taxon>
        <taxon>Agaricomycetes</taxon>
        <taxon>Agaricomycetidae</taxon>
        <taxon>Boletales</taxon>
        <taxon>Sclerodermatineae</taxon>
        <taxon>Pisolithaceae</taxon>
        <taxon>Pisolithus</taxon>
    </lineage>
</organism>
<evidence type="ECO:0000256" key="1">
    <source>
        <dbReference type="SAM" id="MobiDB-lite"/>
    </source>
</evidence>
<protein>
    <recommendedName>
        <fullName evidence="4">SH3 domain-containing protein</fullName>
    </recommendedName>
</protein>
<sequence length="156" mass="16943">MSVRPFTPSETFSFPKPPLPSSSTAISARQGVGSPSADTAAGLPSVPVIVVNPFEDPVPAFSDTETIRRPFTPNMEDELLVSLGDVVRIFQVFDDGWALVERISVNAVVAGNPHSQQRRGLIPVDCFRETGQELPHFLAQKRLSDYATPHGIRAAF</sequence>
<dbReference type="OrthoDB" id="5340910at2759"/>
<name>A0A0C3JW61_PISTI</name>
<dbReference type="AlphaFoldDB" id="A0A0C3JW61"/>
<keyword evidence="3" id="KW-1185">Reference proteome</keyword>
<gene>
    <name evidence="2" type="ORF">M404DRAFT_149350</name>
</gene>
<dbReference type="Proteomes" id="UP000054217">
    <property type="component" value="Unassembled WGS sequence"/>
</dbReference>
<dbReference type="Gene3D" id="2.30.30.40">
    <property type="entry name" value="SH3 Domains"/>
    <property type="match status" value="1"/>
</dbReference>
<evidence type="ECO:0000313" key="3">
    <source>
        <dbReference type="Proteomes" id="UP000054217"/>
    </source>
</evidence>
<reference evidence="3" key="2">
    <citation type="submission" date="2015-01" db="EMBL/GenBank/DDBJ databases">
        <title>Evolutionary Origins and Diversification of the Mycorrhizal Mutualists.</title>
        <authorList>
            <consortium name="DOE Joint Genome Institute"/>
            <consortium name="Mycorrhizal Genomics Consortium"/>
            <person name="Kohler A."/>
            <person name="Kuo A."/>
            <person name="Nagy L.G."/>
            <person name="Floudas D."/>
            <person name="Copeland A."/>
            <person name="Barry K.W."/>
            <person name="Cichocki N."/>
            <person name="Veneault-Fourrey C."/>
            <person name="LaButti K."/>
            <person name="Lindquist E.A."/>
            <person name="Lipzen A."/>
            <person name="Lundell T."/>
            <person name="Morin E."/>
            <person name="Murat C."/>
            <person name="Riley R."/>
            <person name="Ohm R."/>
            <person name="Sun H."/>
            <person name="Tunlid A."/>
            <person name="Henrissat B."/>
            <person name="Grigoriev I.V."/>
            <person name="Hibbett D.S."/>
            <person name="Martin F."/>
        </authorList>
    </citation>
    <scope>NUCLEOTIDE SEQUENCE [LARGE SCALE GENOMIC DNA]</scope>
    <source>
        <strain evidence="3">Marx 270</strain>
    </source>
</reference>
<proteinExistence type="predicted"/>
<feature type="region of interest" description="Disordered" evidence="1">
    <location>
        <begin position="1"/>
        <end position="38"/>
    </location>
</feature>
<dbReference type="InParanoid" id="A0A0C3JW61"/>
<accession>A0A0C3JW61</accession>
<evidence type="ECO:0008006" key="4">
    <source>
        <dbReference type="Google" id="ProtNLM"/>
    </source>
</evidence>
<dbReference type="SUPFAM" id="SSF50044">
    <property type="entry name" value="SH3-domain"/>
    <property type="match status" value="1"/>
</dbReference>